<gene>
    <name evidence="2" type="ORF">K469DRAFT_721144</name>
</gene>
<proteinExistence type="predicted"/>
<name>A0A6A6DD94_9PEZI</name>
<reference evidence="2" key="1">
    <citation type="journal article" date="2020" name="Stud. Mycol.">
        <title>101 Dothideomycetes genomes: a test case for predicting lifestyles and emergence of pathogens.</title>
        <authorList>
            <person name="Haridas S."/>
            <person name="Albert R."/>
            <person name="Binder M."/>
            <person name="Bloem J."/>
            <person name="Labutti K."/>
            <person name="Salamov A."/>
            <person name="Andreopoulos B."/>
            <person name="Baker S."/>
            <person name="Barry K."/>
            <person name="Bills G."/>
            <person name="Bluhm B."/>
            <person name="Cannon C."/>
            <person name="Castanera R."/>
            <person name="Culley D."/>
            <person name="Daum C."/>
            <person name="Ezra D."/>
            <person name="Gonzalez J."/>
            <person name="Henrissat B."/>
            <person name="Kuo A."/>
            <person name="Liang C."/>
            <person name="Lipzen A."/>
            <person name="Lutzoni F."/>
            <person name="Magnuson J."/>
            <person name="Mondo S."/>
            <person name="Nolan M."/>
            <person name="Ohm R."/>
            <person name="Pangilinan J."/>
            <person name="Park H.-J."/>
            <person name="Ramirez L."/>
            <person name="Alfaro M."/>
            <person name="Sun H."/>
            <person name="Tritt A."/>
            <person name="Yoshinaga Y."/>
            <person name="Zwiers L.-H."/>
            <person name="Turgeon B."/>
            <person name="Goodwin S."/>
            <person name="Spatafora J."/>
            <person name="Crous P."/>
            <person name="Grigoriev I."/>
        </authorList>
    </citation>
    <scope>NUCLEOTIDE SEQUENCE</scope>
    <source>
        <strain evidence="2">CBS 207.26</strain>
    </source>
</reference>
<dbReference type="InterPro" id="IPR056009">
    <property type="entry name" value="DUF7587"/>
</dbReference>
<dbReference type="AlphaFoldDB" id="A0A6A6DD94"/>
<feature type="domain" description="DUF7587" evidence="1">
    <location>
        <begin position="12"/>
        <end position="104"/>
    </location>
</feature>
<dbReference type="Pfam" id="PF24494">
    <property type="entry name" value="DUF7587"/>
    <property type="match status" value="1"/>
</dbReference>
<feature type="non-terminal residue" evidence="2">
    <location>
        <position position="190"/>
    </location>
</feature>
<evidence type="ECO:0000313" key="2">
    <source>
        <dbReference type="EMBL" id="KAF2176963.1"/>
    </source>
</evidence>
<evidence type="ECO:0000259" key="1">
    <source>
        <dbReference type="Pfam" id="PF24494"/>
    </source>
</evidence>
<dbReference type="Proteomes" id="UP000800200">
    <property type="component" value="Unassembled WGS sequence"/>
</dbReference>
<evidence type="ECO:0000313" key="3">
    <source>
        <dbReference type="Proteomes" id="UP000800200"/>
    </source>
</evidence>
<sequence>MVARRPTRIPNRQAFDDHLSWTRRPTPFLSFFSNWDKALAKRRQLLERGANGIVIIAIWAKDLQNVYGAYDIALGLGFTENNQDRRRRLGNHFEEYLVAGGIHADDYRILATFYGDGPERSVSLSIPGLQAEVTVPSDFARFNTGTNAMQELEDEVYRCTGIKGNGMLVRLFLSMSRFPPLLISYQESRV</sequence>
<dbReference type="OrthoDB" id="5383867at2759"/>
<protein>
    <recommendedName>
        <fullName evidence="1">DUF7587 domain-containing protein</fullName>
    </recommendedName>
</protein>
<dbReference type="EMBL" id="ML994697">
    <property type="protein sequence ID" value="KAF2176963.1"/>
    <property type="molecule type" value="Genomic_DNA"/>
</dbReference>
<accession>A0A6A6DD94</accession>
<organism evidence="2 3">
    <name type="scientific">Zopfia rhizophila CBS 207.26</name>
    <dbReference type="NCBI Taxonomy" id="1314779"/>
    <lineage>
        <taxon>Eukaryota</taxon>
        <taxon>Fungi</taxon>
        <taxon>Dikarya</taxon>
        <taxon>Ascomycota</taxon>
        <taxon>Pezizomycotina</taxon>
        <taxon>Dothideomycetes</taxon>
        <taxon>Dothideomycetes incertae sedis</taxon>
        <taxon>Zopfiaceae</taxon>
        <taxon>Zopfia</taxon>
    </lineage>
</organism>
<keyword evidence="3" id="KW-1185">Reference proteome</keyword>